<dbReference type="InterPro" id="IPR007860">
    <property type="entry name" value="DNA_mmatch_repair_MutS_con_dom"/>
</dbReference>
<name>A0ABP7MGR7_9GAMM</name>
<protein>
    <recommendedName>
        <fullName evidence="2 9">DNA mismatch repair protein MutS</fullName>
    </recommendedName>
</protein>
<dbReference type="Gene3D" id="3.30.420.110">
    <property type="entry name" value="MutS, connector domain"/>
    <property type="match status" value="1"/>
</dbReference>
<comment type="similarity">
    <text evidence="1 9 10">Belongs to the DNA mismatch repair MutS family.</text>
</comment>
<evidence type="ECO:0000313" key="13">
    <source>
        <dbReference type="Proteomes" id="UP001501727"/>
    </source>
</evidence>
<evidence type="ECO:0000313" key="12">
    <source>
        <dbReference type="EMBL" id="GAA3922794.1"/>
    </source>
</evidence>
<sequence>MRQFFAAKADHPDVLLFFRMGDFYELFYDDARKAAKLLDITLTQRGASAGKPIPMAGVPYHAAEGYLARLVALGESVAICEQIGDPAASKGLVERKVVRIVTPGTVTDEALLSERRDTLLLAMARGKGGYGLAWADLAGGRFLVNEVGNDDALEAELARLDPAELLLPDEDGWPAFASTRGGLRRRAPWLFDADSGRRQLLQFFNLHDLSAFGIDERPLAIAAAGALLGYVEETQKQRLPHLTSIAMESSDGAIAMNAATRRHLELDTRIDGEQKHTLLGVLDSTVTPMGGRLLRRWLHRPLRDRDVVGQRHHAVAALIDSGREADLRETFRALGDVERILSRVALRSARPRDLGTLRDALGMLPQLRELLSPLDSPRLQELVAGLGEHEAQASLLAEALVEQPPVLARDGGVFADGYDAELAELRRLSTSADQFLVDLEQREREASGIPTLKVGYNRVHGYYLEISKAHVAKAPTHYTRRQTLANAERYITEELKAFEDKVLSARERSLARERLLYEQLLDALNEHLESLKRCGAALSELDVLACLAERAQALDWSRPALVDDACLRIERGRHPVVEAVRDEPFEPNDLDLHDDRRMLVITGPNMGGKSTYMRQNALIVLLAHIGSFVPAARATIGPIDRILTRIGAGDDLARGQSTFMVEMSETSYILHHATERSLVLMDEIGRGTSTYDGLALADSCARHLAAINRSYTLFATHYFELTALAEPGSGIANVHLDAVEHRAQDGSESLVFMHAVKDGPADRSFGLQVAALAGLPKAVIAQARSRLAELERHMRDGAPALSADALDAPQQIGLFAPSSAAMDALAGIDPDDLTPKQALEALYRLKSLA</sequence>
<dbReference type="Pfam" id="PF05190">
    <property type="entry name" value="MutS_IV"/>
    <property type="match status" value="1"/>
</dbReference>
<dbReference type="InterPro" id="IPR000432">
    <property type="entry name" value="DNA_mismatch_repair_MutS_C"/>
</dbReference>
<dbReference type="Pfam" id="PF01624">
    <property type="entry name" value="MutS_I"/>
    <property type="match status" value="1"/>
</dbReference>
<evidence type="ECO:0000256" key="9">
    <source>
        <dbReference type="HAMAP-Rule" id="MF_00096"/>
    </source>
</evidence>
<dbReference type="Pfam" id="PF05188">
    <property type="entry name" value="MutS_II"/>
    <property type="match status" value="1"/>
</dbReference>
<evidence type="ECO:0000259" key="11">
    <source>
        <dbReference type="PROSITE" id="PS00486"/>
    </source>
</evidence>
<dbReference type="PROSITE" id="PS00486">
    <property type="entry name" value="DNA_MISMATCH_REPAIR_2"/>
    <property type="match status" value="1"/>
</dbReference>
<evidence type="ECO:0000256" key="3">
    <source>
        <dbReference type="ARBA" id="ARBA00022741"/>
    </source>
</evidence>
<dbReference type="Gene3D" id="3.40.50.300">
    <property type="entry name" value="P-loop containing nucleotide triphosphate hydrolases"/>
    <property type="match status" value="1"/>
</dbReference>
<keyword evidence="13" id="KW-1185">Reference proteome</keyword>
<dbReference type="InterPro" id="IPR045076">
    <property type="entry name" value="MutS"/>
</dbReference>
<evidence type="ECO:0000256" key="5">
    <source>
        <dbReference type="ARBA" id="ARBA00022840"/>
    </source>
</evidence>
<keyword evidence="5 9" id="KW-0067">ATP-binding</keyword>
<keyword evidence="4 9" id="KW-0227">DNA damage</keyword>
<evidence type="ECO:0000256" key="6">
    <source>
        <dbReference type="ARBA" id="ARBA00023125"/>
    </source>
</evidence>
<dbReference type="InterPro" id="IPR016151">
    <property type="entry name" value="DNA_mismatch_repair_MutS_N"/>
</dbReference>
<dbReference type="InterPro" id="IPR036187">
    <property type="entry name" value="DNA_mismatch_repair_MutS_sf"/>
</dbReference>
<dbReference type="InterPro" id="IPR007695">
    <property type="entry name" value="DNA_mismatch_repair_MutS-lik_N"/>
</dbReference>
<evidence type="ECO:0000256" key="7">
    <source>
        <dbReference type="ARBA" id="ARBA00023204"/>
    </source>
</evidence>
<dbReference type="SMART" id="SM00533">
    <property type="entry name" value="MUTSd"/>
    <property type="match status" value="1"/>
</dbReference>
<dbReference type="NCBIfam" id="TIGR01070">
    <property type="entry name" value="mutS1"/>
    <property type="match status" value="1"/>
</dbReference>
<evidence type="ECO:0000256" key="10">
    <source>
        <dbReference type="RuleBase" id="RU003756"/>
    </source>
</evidence>
<dbReference type="InterPro" id="IPR027417">
    <property type="entry name" value="P-loop_NTPase"/>
</dbReference>
<dbReference type="HAMAP" id="MF_00096">
    <property type="entry name" value="MutS"/>
    <property type="match status" value="1"/>
</dbReference>
<dbReference type="PANTHER" id="PTHR11361:SF34">
    <property type="entry name" value="DNA MISMATCH REPAIR PROTEIN MSH1, MITOCHONDRIAL"/>
    <property type="match status" value="1"/>
</dbReference>
<feature type="domain" description="DNA mismatch repair proteins mutS family" evidence="11">
    <location>
        <begin position="677"/>
        <end position="693"/>
    </location>
</feature>
<dbReference type="SUPFAM" id="SSF52540">
    <property type="entry name" value="P-loop containing nucleoside triphosphate hydrolases"/>
    <property type="match status" value="1"/>
</dbReference>
<reference evidence="13" key="1">
    <citation type="journal article" date="2019" name="Int. J. Syst. Evol. Microbiol.">
        <title>The Global Catalogue of Microorganisms (GCM) 10K type strain sequencing project: providing services to taxonomists for standard genome sequencing and annotation.</title>
        <authorList>
            <consortium name="The Broad Institute Genomics Platform"/>
            <consortium name="The Broad Institute Genome Sequencing Center for Infectious Disease"/>
            <person name="Wu L."/>
            <person name="Ma J."/>
        </authorList>
    </citation>
    <scope>NUCLEOTIDE SEQUENCE [LARGE SCALE GENOMIC DNA]</scope>
    <source>
        <strain evidence="13">JCM 16916</strain>
    </source>
</reference>
<dbReference type="Pfam" id="PF00488">
    <property type="entry name" value="MutS_V"/>
    <property type="match status" value="1"/>
</dbReference>
<dbReference type="PIRSF" id="PIRSF037677">
    <property type="entry name" value="DNA_mis_repair_Msh6"/>
    <property type="match status" value="1"/>
</dbReference>
<dbReference type="SMART" id="SM00534">
    <property type="entry name" value="MUTSac"/>
    <property type="match status" value="1"/>
</dbReference>
<dbReference type="SUPFAM" id="SSF55271">
    <property type="entry name" value="DNA repair protein MutS, domain I"/>
    <property type="match status" value="1"/>
</dbReference>
<dbReference type="NCBIfam" id="NF003810">
    <property type="entry name" value="PRK05399.1"/>
    <property type="match status" value="1"/>
</dbReference>
<dbReference type="Gene3D" id="1.10.1420.10">
    <property type="match status" value="2"/>
</dbReference>
<dbReference type="Pfam" id="PF05192">
    <property type="entry name" value="MutS_III"/>
    <property type="match status" value="1"/>
</dbReference>
<dbReference type="Gene3D" id="6.10.140.430">
    <property type="match status" value="1"/>
</dbReference>
<dbReference type="PANTHER" id="PTHR11361">
    <property type="entry name" value="DNA MISMATCH REPAIR PROTEIN MUTS FAMILY MEMBER"/>
    <property type="match status" value="1"/>
</dbReference>
<evidence type="ECO:0000256" key="8">
    <source>
        <dbReference type="ARBA" id="ARBA00024647"/>
    </source>
</evidence>
<gene>
    <name evidence="9 12" type="primary">mutS</name>
    <name evidence="12" type="ORF">GCM10022229_15790</name>
</gene>
<evidence type="ECO:0000256" key="1">
    <source>
        <dbReference type="ARBA" id="ARBA00006271"/>
    </source>
</evidence>
<organism evidence="12 13">
    <name type="scientific">Luteimonas lutimaris</name>
    <dbReference type="NCBI Taxonomy" id="698645"/>
    <lineage>
        <taxon>Bacteria</taxon>
        <taxon>Pseudomonadati</taxon>
        <taxon>Pseudomonadota</taxon>
        <taxon>Gammaproteobacteria</taxon>
        <taxon>Lysobacterales</taxon>
        <taxon>Lysobacteraceae</taxon>
        <taxon>Luteimonas</taxon>
    </lineage>
</organism>
<comment type="function">
    <text evidence="8 9">This protein is involved in the repair of mismatches in DNA. It is possible that it carries out the mismatch recognition step. This protein has a weak ATPase activity.</text>
</comment>
<evidence type="ECO:0000256" key="2">
    <source>
        <dbReference type="ARBA" id="ARBA00021982"/>
    </source>
</evidence>
<keyword evidence="7 9" id="KW-0234">DNA repair</keyword>
<dbReference type="InterPro" id="IPR017261">
    <property type="entry name" value="DNA_mismatch_repair_MutS/MSH"/>
</dbReference>
<dbReference type="Gene3D" id="3.40.1170.10">
    <property type="entry name" value="DNA repair protein MutS, domain I"/>
    <property type="match status" value="1"/>
</dbReference>
<evidence type="ECO:0000256" key="4">
    <source>
        <dbReference type="ARBA" id="ARBA00022763"/>
    </source>
</evidence>
<proteinExistence type="inferred from homology"/>
<dbReference type="InterPro" id="IPR007696">
    <property type="entry name" value="DNA_mismatch_repair_MutS_core"/>
</dbReference>
<keyword evidence="3 9" id="KW-0547">Nucleotide-binding</keyword>
<dbReference type="Proteomes" id="UP001501727">
    <property type="component" value="Unassembled WGS sequence"/>
</dbReference>
<dbReference type="EMBL" id="BAAAZU010000006">
    <property type="protein sequence ID" value="GAA3922794.1"/>
    <property type="molecule type" value="Genomic_DNA"/>
</dbReference>
<dbReference type="SUPFAM" id="SSF48334">
    <property type="entry name" value="DNA repair protein MutS, domain III"/>
    <property type="match status" value="1"/>
</dbReference>
<accession>A0ABP7MGR7</accession>
<dbReference type="CDD" id="cd03284">
    <property type="entry name" value="ABC_MutS1"/>
    <property type="match status" value="1"/>
</dbReference>
<dbReference type="InterPro" id="IPR007861">
    <property type="entry name" value="DNA_mismatch_repair_MutS_clamp"/>
</dbReference>
<comment type="caution">
    <text evidence="12">The sequence shown here is derived from an EMBL/GenBank/DDBJ whole genome shotgun (WGS) entry which is preliminary data.</text>
</comment>
<dbReference type="InterPro" id="IPR005748">
    <property type="entry name" value="DNA_mismatch_repair_MutS"/>
</dbReference>
<feature type="binding site" evidence="9">
    <location>
        <begin position="603"/>
        <end position="610"/>
    </location>
    <ligand>
        <name>ATP</name>
        <dbReference type="ChEBI" id="CHEBI:30616"/>
    </ligand>
</feature>
<dbReference type="SUPFAM" id="SSF53150">
    <property type="entry name" value="DNA repair protein MutS, domain II"/>
    <property type="match status" value="1"/>
</dbReference>
<keyword evidence="6 9" id="KW-0238">DNA-binding</keyword>
<dbReference type="InterPro" id="IPR036678">
    <property type="entry name" value="MutS_con_dom_sf"/>
</dbReference>